<gene>
    <name evidence="10" type="ordered locus">Sinac_4281</name>
</gene>
<dbReference type="PANTHER" id="PTHR33908:SF11">
    <property type="entry name" value="MEMBRANE PROTEIN"/>
    <property type="match status" value="1"/>
</dbReference>
<dbReference type="RefSeq" id="WP_015247605.1">
    <property type="nucleotide sequence ID" value="NC_019892.1"/>
</dbReference>
<feature type="transmembrane region" description="Helical" evidence="8">
    <location>
        <begin position="155"/>
        <end position="172"/>
    </location>
</feature>
<dbReference type="GO" id="GO:0009103">
    <property type="term" value="P:lipopolysaccharide biosynthetic process"/>
    <property type="evidence" value="ECO:0007669"/>
    <property type="project" value="UniProtKB-ARBA"/>
</dbReference>
<dbReference type="GO" id="GO:0016763">
    <property type="term" value="F:pentosyltransferase activity"/>
    <property type="evidence" value="ECO:0007669"/>
    <property type="project" value="TreeGrafter"/>
</dbReference>
<accession>L0DI01</accession>
<feature type="transmembrane region" description="Helical" evidence="8">
    <location>
        <begin position="281"/>
        <end position="299"/>
    </location>
</feature>
<keyword evidence="7 8" id="KW-0472">Membrane</keyword>
<dbReference type="OrthoDB" id="872037at2"/>
<feature type="domain" description="Glycosyltransferase RgtA/B/C/D-like" evidence="9">
    <location>
        <begin position="107"/>
        <end position="212"/>
    </location>
</feature>
<evidence type="ECO:0000256" key="1">
    <source>
        <dbReference type="ARBA" id="ARBA00004651"/>
    </source>
</evidence>
<evidence type="ECO:0000256" key="3">
    <source>
        <dbReference type="ARBA" id="ARBA00022676"/>
    </source>
</evidence>
<dbReference type="InterPro" id="IPR038731">
    <property type="entry name" value="RgtA/B/C-like"/>
</dbReference>
<organism evidence="10 11">
    <name type="scientific">Singulisphaera acidiphila (strain ATCC BAA-1392 / DSM 18658 / VKM B-2454 / MOB10)</name>
    <dbReference type="NCBI Taxonomy" id="886293"/>
    <lineage>
        <taxon>Bacteria</taxon>
        <taxon>Pseudomonadati</taxon>
        <taxon>Planctomycetota</taxon>
        <taxon>Planctomycetia</taxon>
        <taxon>Isosphaerales</taxon>
        <taxon>Isosphaeraceae</taxon>
        <taxon>Singulisphaera</taxon>
    </lineage>
</organism>
<protein>
    <recommendedName>
        <fullName evidence="9">Glycosyltransferase RgtA/B/C/D-like domain-containing protein</fullName>
    </recommendedName>
</protein>
<dbReference type="InterPro" id="IPR050297">
    <property type="entry name" value="LipidA_mod_glycosyltrf_83"/>
</dbReference>
<sequence length="506" mass="54326">MPAKLGGSGGLLALLLVAWCLRVVLVLRGGQCYFPDETRYFQCWGVLEHLARGELGGACDVVVGSVAHCFYTVLCCGPAVVQCGVAWLGGRPIRWVIVRDWLSVSALVLSLASVVCIGLTYAVARRAGGDRREGLAAALLMACSSSMFYYARHLLPYDASMALALLALWIGLGKHPGPARSAWAGAVAGLAFLTYYGYWLMAVAVTAIHVLGGWPSWGGVARRGLAAGLGFVAPVALVLLLAVARGSDLPASLLRFPGTVTQGDFKEGWSLPWVYLWHAEHGLLLVWGLGAPAILLFAGRASRNASGRVRGLRWLATAFSLYLVLAAGSTGMERMVVYGRLARQVVPFFCLGTACALTRLLDGRPLGRGVILGTLVLLAQAAFNFGAPLALHYPGDVLRRVEAIYGPVARGLTFEGPRLDHGIPDDPFRSHERPGAELGANYLMLNAQFLYPIEGLRAPPRGEILVRVPHPEGFFPYQYEGFGGRERALLRAGQTVMELIDTHGRP</sequence>
<dbReference type="HOGENOM" id="CLU_538507_0_0_0"/>
<proteinExistence type="predicted"/>
<evidence type="ECO:0000256" key="7">
    <source>
        <dbReference type="ARBA" id="ARBA00023136"/>
    </source>
</evidence>
<reference evidence="10 11" key="1">
    <citation type="submission" date="2012-02" db="EMBL/GenBank/DDBJ databases">
        <title>Complete sequence of chromosome of Singulisphaera acidiphila DSM 18658.</title>
        <authorList>
            <consortium name="US DOE Joint Genome Institute (JGI-PGF)"/>
            <person name="Lucas S."/>
            <person name="Copeland A."/>
            <person name="Lapidus A."/>
            <person name="Glavina del Rio T."/>
            <person name="Dalin E."/>
            <person name="Tice H."/>
            <person name="Bruce D."/>
            <person name="Goodwin L."/>
            <person name="Pitluck S."/>
            <person name="Peters L."/>
            <person name="Ovchinnikova G."/>
            <person name="Chertkov O."/>
            <person name="Kyrpides N."/>
            <person name="Mavromatis K."/>
            <person name="Ivanova N."/>
            <person name="Brettin T."/>
            <person name="Detter J.C."/>
            <person name="Han C."/>
            <person name="Larimer F."/>
            <person name="Land M."/>
            <person name="Hauser L."/>
            <person name="Markowitz V."/>
            <person name="Cheng J.-F."/>
            <person name="Hugenholtz P."/>
            <person name="Woyke T."/>
            <person name="Wu D."/>
            <person name="Tindall B."/>
            <person name="Pomrenke H."/>
            <person name="Brambilla E."/>
            <person name="Klenk H.-P."/>
            <person name="Eisen J.A."/>
        </authorList>
    </citation>
    <scope>NUCLEOTIDE SEQUENCE [LARGE SCALE GENOMIC DNA]</scope>
    <source>
        <strain evidence="11">ATCC BAA-1392 / DSM 18658 / VKM B-2454 / MOB10</strain>
    </source>
</reference>
<feature type="transmembrane region" description="Helical" evidence="8">
    <location>
        <begin position="341"/>
        <end position="358"/>
    </location>
</feature>
<feature type="transmembrane region" description="Helical" evidence="8">
    <location>
        <begin position="101"/>
        <end position="122"/>
    </location>
</feature>
<feature type="transmembrane region" description="Helical" evidence="8">
    <location>
        <begin position="311"/>
        <end position="329"/>
    </location>
</feature>
<keyword evidence="11" id="KW-1185">Reference proteome</keyword>
<dbReference type="Pfam" id="PF13231">
    <property type="entry name" value="PMT_2"/>
    <property type="match status" value="1"/>
</dbReference>
<evidence type="ECO:0000256" key="8">
    <source>
        <dbReference type="SAM" id="Phobius"/>
    </source>
</evidence>
<dbReference type="Proteomes" id="UP000010798">
    <property type="component" value="Chromosome"/>
</dbReference>
<evidence type="ECO:0000256" key="4">
    <source>
        <dbReference type="ARBA" id="ARBA00022679"/>
    </source>
</evidence>
<keyword evidence="6 8" id="KW-1133">Transmembrane helix</keyword>
<evidence type="ECO:0000256" key="2">
    <source>
        <dbReference type="ARBA" id="ARBA00022475"/>
    </source>
</evidence>
<keyword evidence="2" id="KW-1003">Cell membrane</keyword>
<keyword evidence="3" id="KW-0328">Glycosyltransferase</keyword>
<evidence type="ECO:0000259" key="9">
    <source>
        <dbReference type="Pfam" id="PF13231"/>
    </source>
</evidence>
<evidence type="ECO:0000313" key="11">
    <source>
        <dbReference type="Proteomes" id="UP000010798"/>
    </source>
</evidence>
<evidence type="ECO:0000256" key="5">
    <source>
        <dbReference type="ARBA" id="ARBA00022692"/>
    </source>
</evidence>
<dbReference type="PANTHER" id="PTHR33908">
    <property type="entry name" value="MANNOSYLTRANSFERASE YKCB-RELATED"/>
    <property type="match status" value="1"/>
</dbReference>
<feature type="transmembrane region" description="Helical" evidence="8">
    <location>
        <begin position="70"/>
        <end position="89"/>
    </location>
</feature>
<name>L0DI01_SINAD</name>
<dbReference type="AlphaFoldDB" id="L0DI01"/>
<dbReference type="KEGG" id="saci:Sinac_4281"/>
<feature type="transmembrane region" description="Helical" evidence="8">
    <location>
        <begin position="370"/>
        <end position="391"/>
    </location>
</feature>
<dbReference type="EMBL" id="CP003364">
    <property type="protein sequence ID" value="AGA28480.1"/>
    <property type="molecule type" value="Genomic_DNA"/>
</dbReference>
<keyword evidence="5 8" id="KW-0812">Transmembrane</keyword>
<evidence type="ECO:0000256" key="6">
    <source>
        <dbReference type="ARBA" id="ARBA00022989"/>
    </source>
</evidence>
<comment type="subcellular location">
    <subcellularLocation>
        <location evidence="1">Cell membrane</location>
        <topology evidence="1">Multi-pass membrane protein</topology>
    </subcellularLocation>
</comment>
<feature type="transmembrane region" description="Helical" evidence="8">
    <location>
        <begin position="192"/>
        <end position="212"/>
    </location>
</feature>
<keyword evidence="4" id="KW-0808">Transferase</keyword>
<feature type="transmembrane region" description="Helical" evidence="8">
    <location>
        <begin position="224"/>
        <end position="244"/>
    </location>
</feature>
<evidence type="ECO:0000313" key="10">
    <source>
        <dbReference type="EMBL" id="AGA28480.1"/>
    </source>
</evidence>
<dbReference type="GO" id="GO:0005886">
    <property type="term" value="C:plasma membrane"/>
    <property type="evidence" value="ECO:0007669"/>
    <property type="project" value="UniProtKB-SubCell"/>
</dbReference>